<dbReference type="PROSITE" id="PS50983">
    <property type="entry name" value="FE_B12_PBP"/>
    <property type="match status" value="1"/>
</dbReference>
<comment type="similarity">
    <text evidence="2">Belongs to the bacterial solute-binding protein 8 family.</text>
</comment>
<evidence type="ECO:0000313" key="8">
    <source>
        <dbReference type="EMBL" id="VDC18888.1"/>
    </source>
</evidence>
<organism evidence="8 9">
    <name type="scientific">Filibacter tadaridae</name>
    <dbReference type="NCBI Taxonomy" id="2483811"/>
    <lineage>
        <taxon>Bacteria</taxon>
        <taxon>Bacillati</taxon>
        <taxon>Bacillota</taxon>
        <taxon>Bacilli</taxon>
        <taxon>Bacillales</taxon>
        <taxon>Caryophanaceae</taxon>
        <taxon>Filibacter</taxon>
    </lineage>
</organism>
<protein>
    <submittedName>
        <fullName evidence="8">Fe(3+)-citrate-binding protein YfmC</fullName>
    </submittedName>
</protein>
<evidence type="ECO:0000256" key="5">
    <source>
        <dbReference type="SAM" id="Coils"/>
    </source>
</evidence>
<dbReference type="AlphaFoldDB" id="A0A3P5WJX4"/>
<keyword evidence="3" id="KW-0813">Transport</keyword>
<gene>
    <name evidence="8" type="primary">yfmC</name>
    <name evidence="8" type="ORF">FILTAD_00172</name>
</gene>
<dbReference type="EMBL" id="UXAV01000014">
    <property type="protein sequence ID" value="VDC18888.1"/>
    <property type="molecule type" value="Genomic_DNA"/>
</dbReference>
<keyword evidence="5" id="KW-0175">Coiled coil</keyword>
<dbReference type="PANTHER" id="PTHR30532:SF29">
    <property type="entry name" value="FE(3+) DICITRATE-BINDING PERIPLASMIC PROTEIN"/>
    <property type="match status" value="1"/>
</dbReference>
<dbReference type="Pfam" id="PF01497">
    <property type="entry name" value="Peripla_BP_2"/>
    <property type="match status" value="1"/>
</dbReference>
<proteinExistence type="inferred from homology"/>
<dbReference type="GO" id="GO:1901678">
    <property type="term" value="P:iron coordination entity transport"/>
    <property type="evidence" value="ECO:0007669"/>
    <property type="project" value="UniProtKB-ARBA"/>
</dbReference>
<feature type="coiled-coil region" evidence="5">
    <location>
        <begin position="166"/>
        <end position="200"/>
    </location>
</feature>
<evidence type="ECO:0000313" key="9">
    <source>
        <dbReference type="Proteomes" id="UP000270468"/>
    </source>
</evidence>
<dbReference type="CDD" id="cd01146">
    <property type="entry name" value="FhuD"/>
    <property type="match status" value="1"/>
</dbReference>
<evidence type="ECO:0000256" key="4">
    <source>
        <dbReference type="ARBA" id="ARBA00022729"/>
    </source>
</evidence>
<dbReference type="GO" id="GO:0030288">
    <property type="term" value="C:outer membrane-bounded periplasmic space"/>
    <property type="evidence" value="ECO:0007669"/>
    <property type="project" value="TreeGrafter"/>
</dbReference>
<accession>A0A3P5WJX4</accession>
<dbReference type="InterPro" id="IPR051313">
    <property type="entry name" value="Bact_iron-sidero_bind"/>
</dbReference>
<keyword evidence="9" id="KW-1185">Reference proteome</keyword>
<dbReference type="RefSeq" id="WP_124068622.1">
    <property type="nucleotide sequence ID" value="NZ_CBCRXF010000016.1"/>
</dbReference>
<dbReference type="SUPFAM" id="SSF53807">
    <property type="entry name" value="Helical backbone' metal receptor"/>
    <property type="match status" value="1"/>
</dbReference>
<feature type="chain" id="PRO_5038502373" evidence="6">
    <location>
        <begin position="20"/>
        <end position="330"/>
    </location>
</feature>
<dbReference type="PROSITE" id="PS51257">
    <property type="entry name" value="PROKAR_LIPOPROTEIN"/>
    <property type="match status" value="1"/>
</dbReference>
<evidence type="ECO:0000259" key="7">
    <source>
        <dbReference type="PROSITE" id="PS50983"/>
    </source>
</evidence>
<dbReference type="OrthoDB" id="9793175at2"/>
<keyword evidence="4 6" id="KW-0732">Signal</keyword>
<dbReference type="Gene3D" id="3.40.50.1980">
    <property type="entry name" value="Nitrogenase molybdenum iron protein domain"/>
    <property type="match status" value="2"/>
</dbReference>
<feature type="domain" description="Fe/B12 periplasmic-binding" evidence="7">
    <location>
        <begin position="57"/>
        <end position="330"/>
    </location>
</feature>
<dbReference type="PANTHER" id="PTHR30532">
    <property type="entry name" value="IRON III DICITRATE-BINDING PERIPLASMIC PROTEIN"/>
    <property type="match status" value="1"/>
</dbReference>
<evidence type="ECO:0000256" key="3">
    <source>
        <dbReference type="ARBA" id="ARBA00022448"/>
    </source>
</evidence>
<evidence type="ECO:0000256" key="6">
    <source>
        <dbReference type="SAM" id="SignalP"/>
    </source>
</evidence>
<dbReference type="InterPro" id="IPR002491">
    <property type="entry name" value="ABC_transptr_periplasmic_BD"/>
</dbReference>
<comment type="subcellular location">
    <subcellularLocation>
        <location evidence="1">Cell envelope</location>
    </subcellularLocation>
</comment>
<evidence type="ECO:0000256" key="1">
    <source>
        <dbReference type="ARBA" id="ARBA00004196"/>
    </source>
</evidence>
<name>A0A3P5WJX4_9BACL</name>
<evidence type="ECO:0000256" key="2">
    <source>
        <dbReference type="ARBA" id="ARBA00008814"/>
    </source>
</evidence>
<dbReference type="Proteomes" id="UP000270468">
    <property type="component" value="Unassembled WGS sequence"/>
</dbReference>
<dbReference type="PRINTS" id="PR01715">
    <property type="entry name" value="FERRIBNDNGPP"/>
</dbReference>
<reference evidence="8 9" key="1">
    <citation type="submission" date="2018-11" db="EMBL/GenBank/DDBJ databases">
        <authorList>
            <person name="Criscuolo A."/>
        </authorList>
    </citation>
    <scope>NUCLEOTIDE SEQUENCE [LARGE SCALE GENOMIC DNA]</scope>
    <source>
        <strain evidence="8">ATB-66</strain>
    </source>
</reference>
<feature type="signal peptide" evidence="6">
    <location>
        <begin position="1"/>
        <end position="19"/>
    </location>
</feature>
<sequence>MNKYLKMLVALMLFAGVLAGCSSKKDEDTSKDKVSNEKSITITGSNGEVTLDKPAKKVVVLEWTYAEDVLALGVQPVGMADIQGYGDWVNVDAELSKDVVDVGGRQEPNLEAIAALEPDLIIGTDFRIETTLSELEKIAPTVIFNPYPDDKSIDLYEEMTTTFNEIAKALDKEKEAKQVLADLDAKYEEAKVEIAKADLKTKDVILAMAYSGASAPEIRVFTPNSMASMIVEKIGLKNIHIPAEDKYEIFGSSTFNVEGLVKYENANYLYIVQDNDNIYKTQLKGNPVWENLNFVKEDRLFDLGGDTWLYGGPLSAETLLNKIVDTMVTK</sequence>